<protein>
    <recommendedName>
        <fullName evidence="3">HNH nuclease domain-containing protein</fullName>
    </recommendedName>
</protein>
<reference evidence="1 2" key="1">
    <citation type="submission" date="2024-07" db="EMBL/GenBank/DDBJ databases">
        <title>Section-level genome sequencing and comparative genomics of Aspergillus sections Usti and Cavernicolus.</title>
        <authorList>
            <consortium name="Lawrence Berkeley National Laboratory"/>
            <person name="Nybo J.L."/>
            <person name="Vesth T.C."/>
            <person name="Theobald S."/>
            <person name="Frisvad J.C."/>
            <person name="Larsen T.O."/>
            <person name="Kjaerboelling I."/>
            <person name="Rothschild-Mancinelli K."/>
            <person name="Lyhne E.K."/>
            <person name="Kogle M.E."/>
            <person name="Barry K."/>
            <person name="Clum A."/>
            <person name="Na H."/>
            <person name="Ledsgaard L."/>
            <person name="Lin J."/>
            <person name="Lipzen A."/>
            <person name="Kuo A."/>
            <person name="Riley R."/>
            <person name="Mondo S."/>
            <person name="LaButti K."/>
            <person name="Haridas S."/>
            <person name="Pangalinan J."/>
            <person name="Salamov A.A."/>
            <person name="Simmons B.A."/>
            <person name="Magnuson J.K."/>
            <person name="Chen J."/>
            <person name="Drula E."/>
            <person name="Henrissat B."/>
            <person name="Wiebenga A."/>
            <person name="Lubbers R.J."/>
            <person name="Gomes A.C."/>
            <person name="Makela M.R."/>
            <person name="Stajich J."/>
            <person name="Grigoriev I.V."/>
            <person name="Mortensen U.H."/>
            <person name="De vries R.P."/>
            <person name="Baker S.E."/>
            <person name="Andersen M.R."/>
        </authorList>
    </citation>
    <scope>NUCLEOTIDE SEQUENCE [LARGE SCALE GENOMIC DNA]</scope>
    <source>
        <strain evidence="1 2">CBS 600.67</strain>
    </source>
</reference>
<evidence type="ECO:0000313" key="1">
    <source>
        <dbReference type="EMBL" id="KAL2822281.1"/>
    </source>
</evidence>
<organism evidence="1 2">
    <name type="scientific">Aspergillus cavernicola</name>
    <dbReference type="NCBI Taxonomy" id="176166"/>
    <lineage>
        <taxon>Eukaryota</taxon>
        <taxon>Fungi</taxon>
        <taxon>Dikarya</taxon>
        <taxon>Ascomycota</taxon>
        <taxon>Pezizomycotina</taxon>
        <taxon>Eurotiomycetes</taxon>
        <taxon>Eurotiomycetidae</taxon>
        <taxon>Eurotiales</taxon>
        <taxon>Aspergillaceae</taxon>
        <taxon>Aspergillus</taxon>
        <taxon>Aspergillus subgen. Nidulantes</taxon>
    </lineage>
</organism>
<name>A0ABR4I3U9_9EURO</name>
<proteinExistence type="predicted"/>
<gene>
    <name evidence="1" type="ORF">BDW59DRAFT_163871</name>
</gene>
<accession>A0ABR4I3U9</accession>
<keyword evidence="2" id="KW-1185">Reference proteome</keyword>
<dbReference type="PANTHER" id="PTHR47779">
    <property type="entry name" value="SYNTHASE (CCG-9), PUTATIVE (AFU_ORTHOLOGUE AFUA_3G12100)-RELATED"/>
    <property type="match status" value="1"/>
</dbReference>
<dbReference type="Proteomes" id="UP001610335">
    <property type="component" value="Unassembled WGS sequence"/>
</dbReference>
<dbReference type="EMBL" id="JBFXLS010000059">
    <property type="protein sequence ID" value="KAL2822281.1"/>
    <property type="molecule type" value="Genomic_DNA"/>
</dbReference>
<evidence type="ECO:0008006" key="3">
    <source>
        <dbReference type="Google" id="ProtNLM"/>
    </source>
</evidence>
<dbReference type="InterPro" id="IPR052078">
    <property type="entry name" value="Trehalose_Metab_GTase"/>
</dbReference>
<dbReference type="PANTHER" id="PTHR47779:SF2">
    <property type="entry name" value="SHOCK TREHALOSE SYNTHASE, PUTATIVE (AFU_ORTHOLOGUE AFUA_5G14780)-RELATED"/>
    <property type="match status" value="1"/>
</dbReference>
<comment type="caution">
    <text evidence="1">The sequence shown here is derived from an EMBL/GenBank/DDBJ whole genome shotgun (WGS) entry which is preliminary data.</text>
</comment>
<sequence length="207" mass="23498">MVPRSRNTRLERLKHVDLLVSQEPKDLAQPIMLGKNAGYISPAIDQLDGLTKPLHDWNVSFYGRKFNAIYRLSGKPIINYPNEQYILHLAQIVPNEGTICLLDAYRNFYHRRQADSPHTPVPKFLTCHSRSPNNDNDAPIYTSVLTHIKDTMPDLAQSISIAQLQPQDQLWNVLISKALAIVQFNDPEGIPEMLLGVVQKWGAGYCR</sequence>
<evidence type="ECO:0000313" key="2">
    <source>
        <dbReference type="Proteomes" id="UP001610335"/>
    </source>
</evidence>